<dbReference type="AlphaFoldDB" id="A0A644XHR6"/>
<accession>A0A644XHR6</accession>
<proteinExistence type="predicted"/>
<organism evidence="1">
    <name type="scientific">bioreactor metagenome</name>
    <dbReference type="NCBI Taxonomy" id="1076179"/>
    <lineage>
        <taxon>unclassified sequences</taxon>
        <taxon>metagenomes</taxon>
        <taxon>ecological metagenomes</taxon>
    </lineage>
</organism>
<dbReference type="EMBL" id="VSSQ01002493">
    <property type="protein sequence ID" value="MPM15750.1"/>
    <property type="molecule type" value="Genomic_DNA"/>
</dbReference>
<protein>
    <submittedName>
        <fullName evidence="1">Uncharacterized protein</fullName>
    </submittedName>
</protein>
<name>A0A644XHR6_9ZZZZ</name>
<sequence length="56" mass="6389">MKTVITKTVCELINGDKKVMNGHLLVETDLESVRKSVFKSTLNCKSVRFTYEEIPD</sequence>
<reference evidence="1" key="1">
    <citation type="submission" date="2019-08" db="EMBL/GenBank/DDBJ databases">
        <authorList>
            <person name="Kucharzyk K."/>
            <person name="Murdoch R.W."/>
            <person name="Higgins S."/>
            <person name="Loffler F."/>
        </authorList>
    </citation>
    <scope>NUCLEOTIDE SEQUENCE</scope>
</reference>
<comment type="caution">
    <text evidence="1">The sequence shown here is derived from an EMBL/GenBank/DDBJ whole genome shotgun (WGS) entry which is preliminary data.</text>
</comment>
<evidence type="ECO:0000313" key="1">
    <source>
        <dbReference type="EMBL" id="MPM15750.1"/>
    </source>
</evidence>
<gene>
    <name evidence="1" type="ORF">SDC9_62122</name>
</gene>